<evidence type="ECO:0000256" key="6">
    <source>
        <dbReference type="RuleBase" id="RU367155"/>
    </source>
</evidence>
<protein>
    <recommendedName>
        <fullName evidence="6">Nuclear transcription factor Y subunit</fullName>
    </recommendedName>
</protein>
<dbReference type="SMART" id="SM00521">
    <property type="entry name" value="CBF"/>
    <property type="match status" value="1"/>
</dbReference>
<keyword evidence="3 6" id="KW-0238">DNA-binding</keyword>
<organism evidence="8">
    <name type="scientific">Brassica napus</name>
    <name type="common">Rape</name>
    <dbReference type="NCBI Taxonomy" id="3708"/>
    <lineage>
        <taxon>Eukaryota</taxon>
        <taxon>Viridiplantae</taxon>
        <taxon>Streptophyta</taxon>
        <taxon>Embryophyta</taxon>
        <taxon>Tracheophyta</taxon>
        <taxon>Spermatophyta</taxon>
        <taxon>Magnoliopsida</taxon>
        <taxon>eudicotyledons</taxon>
        <taxon>Gunneridae</taxon>
        <taxon>Pentapetalae</taxon>
        <taxon>rosids</taxon>
        <taxon>malvids</taxon>
        <taxon>Brassicales</taxon>
        <taxon>Brassicaceae</taxon>
        <taxon>Brassiceae</taxon>
        <taxon>Brassica</taxon>
    </lineage>
</organism>
<keyword evidence="2 6" id="KW-0805">Transcription regulation</keyword>
<evidence type="ECO:0000256" key="2">
    <source>
        <dbReference type="ARBA" id="ARBA00023015"/>
    </source>
</evidence>
<dbReference type="PRINTS" id="PR00616">
    <property type="entry name" value="CCAATSUBUNTB"/>
</dbReference>
<evidence type="ECO:0000256" key="1">
    <source>
        <dbReference type="ARBA" id="ARBA00004123"/>
    </source>
</evidence>
<name>A0A816V2E6_BRANA</name>
<dbReference type="GO" id="GO:0005634">
    <property type="term" value="C:nucleus"/>
    <property type="evidence" value="ECO:0007669"/>
    <property type="project" value="UniProtKB-SubCell"/>
</dbReference>
<feature type="compositionally biased region" description="Low complexity" evidence="7">
    <location>
        <begin position="65"/>
        <end position="75"/>
    </location>
</feature>
<proteinExistence type="inferred from homology"/>
<evidence type="ECO:0000313" key="8">
    <source>
        <dbReference type="EMBL" id="CAF2114853.1"/>
    </source>
</evidence>
<dbReference type="PANTHER" id="PTHR12632">
    <property type="entry name" value="TRANSCRIPTION FACTOR NF-Y ALPHA-RELATED"/>
    <property type="match status" value="1"/>
</dbReference>
<dbReference type="AlphaFoldDB" id="A0A816V2E6"/>
<dbReference type="Proteomes" id="UP001295469">
    <property type="component" value="Chromosome C08"/>
</dbReference>
<evidence type="ECO:0000256" key="4">
    <source>
        <dbReference type="ARBA" id="ARBA00023163"/>
    </source>
</evidence>
<dbReference type="Pfam" id="PF02045">
    <property type="entry name" value="CBFB_NFYA"/>
    <property type="match status" value="1"/>
</dbReference>
<dbReference type="PROSITE" id="PS51152">
    <property type="entry name" value="NFYA_HAP2_2"/>
    <property type="match status" value="1"/>
</dbReference>
<feature type="compositionally biased region" description="Polar residues" evidence="7">
    <location>
        <begin position="7"/>
        <end position="25"/>
    </location>
</feature>
<evidence type="ECO:0000256" key="3">
    <source>
        <dbReference type="ARBA" id="ARBA00023125"/>
    </source>
</evidence>
<dbReference type="OrthoDB" id="1097733at2759"/>
<accession>A0A816V2E6</accession>
<dbReference type="EMBL" id="HG994372">
    <property type="protein sequence ID" value="CAF2114853.1"/>
    <property type="molecule type" value="Genomic_DNA"/>
</dbReference>
<comment type="similarity">
    <text evidence="6">Belongs to the NFYA/HAP2 subunit family.</text>
</comment>
<sequence length="320" mass="35560">MDKKDSFTTAHSTPPYLNTSISWGLPTESNVQSYDVTESLSLKVHARSKHVLNPTKIDFQDKDSSSTQSTDQSSTEVATSGDDDDDDNPSRQISFSAKPDSFEKTQRKGFPNNIKSGSSYTTGTSDIHFAPGKSNFSCFGGYLPHATVWNPKMVGRVPLPLDFIDNEPVFVNVKQFHAIMRKEQRAKLETQNKLIKARKPYLHESRHVHALKRPRGSGGRFLNTKKLQESREPKHDTSIQQKDTMGNMSGFVAHQLHASNDLGCSTTSGSDITSVSDGVRRCEFQLSDCPSQTKPTMYIHGQSNDMHGGGRNTDHFSVHI</sequence>
<feature type="region of interest" description="Disordered" evidence="7">
    <location>
        <begin position="52"/>
        <end position="117"/>
    </location>
</feature>
<gene>
    <name evidence="8" type="ORF">DARMORV10_C08P43770.1</name>
</gene>
<comment type="subcellular location">
    <subcellularLocation>
        <location evidence="1 6">Nucleus</location>
    </subcellularLocation>
</comment>
<comment type="subunit">
    <text evidence="6">Heterotrimer.</text>
</comment>
<comment type="function">
    <text evidence="6">Component of the sequence-specific heterotrimeric transcription factor (NF-Y) which specifically recognizes a 5'-CCAAT-3' box motif found in the promoters of its target genes.</text>
</comment>
<dbReference type="GO" id="GO:0003677">
    <property type="term" value="F:DNA binding"/>
    <property type="evidence" value="ECO:0007669"/>
    <property type="project" value="UniProtKB-KW"/>
</dbReference>
<keyword evidence="4 6" id="KW-0804">Transcription</keyword>
<keyword evidence="5 6" id="KW-0539">Nucleus</keyword>
<evidence type="ECO:0000256" key="7">
    <source>
        <dbReference type="SAM" id="MobiDB-lite"/>
    </source>
</evidence>
<feature type="region of interest" description="Disordered" evidence="7">
    <location>
        <begin position="1"/>
        <end position="25"/>
    </location>
</feature>
<dbReference type="InterPro" id="IPR001289">
    <property type="entry name" value="NFYA"/>
</dbReference>
<reference evidence="8" key="1">
    <citation type="submission" date="2021-01" db="EMBL/GenBank/DDBJ databases">
        <authorList>
            <consortium name="Genoscope - CEA"/>
            <person name="William W."/>
        </authorList>
    </citation>
    <scope>NUCLEOTIDE SEQUENCE</scope>
</reference>
<dbReference type="Gene3D" id="6.10.250.2430">
    <property type="match status" value="1"/>
</dbReference>
<evidence type="ECO:0000256" key="5">
    <source>
        <dbReference type="ARBA" id="ARBA00023242"/>
    </source>
</evidence>
<dbReference type="GO" id="GO:0003700">
    <property type="term" value="F:DNA-binding transcription factor activity"/>
    <property type="evidence" value="ECO:0007669"/>
    <property type="project" value="UniProtKB-UniRule"/>
</dbReference>